<keyword evidence="3" id="KW-1185">Reference proteome</keyword>
<accession>A0A3M6TM87</accession>
<evidence type="ECO:0000313" key="2">
    <source>
        <dbReference type="EMBL" id="RMX42489.1"/>
    </source>
</evidence>
<gene>
    <name evidence="2" type="ORF">pdam_00024948</name>
</gene>
<protein>
    <submittedName>
        <fullName evidence="2">Uncharacterized protein</fullName>
    </submittedName>
</protein>
<dbReference type="EMBL" id="RCHS01003364">
    <property type="protein sequence ID" value="RMX42489.1"/>
    <property type="molecule type" value="Genomic_DNA"/>
</dbReference>
<feature type="compositionally biased region" description="Basic and acidic residues" evidence="1">
    <location>
        <begin position="57"/>
        <end position="68"/>
    </location>
</feature>
<feature type="region of interest" description="Disordered" evidence="1">
    <location>
        <begin position="41"/>
        <end position="78"/>
    </location>
</feature>
<reference evidence="2 3" key="1">
    <citation type="journal article" date="2018" name="Sci. Rep.">
        <title>Comparative analysis of the Pocillopora damicornis genome highlights role of immune system in coral evolution.</title>
        <authorList>
            <person name="Cunning R."/>
            <person name="Bay R.A."/>
            <person name="Gillette P."/>
            <person name="Baker A.C."/>
            <person name="Traylor-Knowles N."/>
        </authorList>
    </citation>
    <scope>NUCLEOTIDE SEQUENCE [LARGE SCALE GENOMIC DNA]</scope>
    <source>
        <strain evidence="2">RSMAS</strain>
        <tissue evidence="2">Whole animal</tissue>
    </source>
</reference>
<organism evidence="2 3">
    <name type="scientific">Pocillopora damicornis</name>
    <name type="common">Cauliflower coral</name>
    <name type="synonym">Millepora damicornis</name>
    <dbReference type="NCBI Taxonomy" id="46731"/>
    <lineage>
        <taxon>Eukaryota</taxon>
        <taxon>Metazoa</taxon>
        <taxon>Cnidaria</taxon>
        <taxon>Anthozoa</taxon>
        <taxon>Hexacorallia</taxon>
        <taxon>Scleractinia</taxon>
        <taxon>Astrocoeniina</taxon>
        <taxon>Pocilloporidae</taxon>
        <taxon>Pocillopora</taxon>
    </lineage>
</organism>
<evidence type="ECO:0000313" key="3">
    <source>
        <dbReference type="Proteomes" id="UP000275408"/>
    </source>
</evidence>
<dbReference type="AlphaFoldDB" id="A0A3M6TM87"/>
<name>A0A3M6TM87_POCDA</name>
<proteinExistence type="predicted"/>
<feature type="compositionally biased region" description="Acidic residues" evidence="1">
    <location>
        <begin position="122"/>
        <end position="131"/>
    </location>
</feature>
<dbReference type="Proteomes" id="UP000275408">
    <property type="component" value="Unassembled WGS sequence"/>
</dbReference>
<sequence>MVCNPEIRCILSTPLKQPKTEREQKVKRKLALGQLVHNRRNHQKGILSKNVDAADSSTKESELSHSDYRSSGNESDLDGCVVEHSQSQDLMLGEDYHSSGYGLWDVVDGQKKINSDSRSSGDESDLDEFVVEDSQSQDLPTREELFVRYLEVILNSIVDEEFSSSLQNSNALSSVLAAFSFGVTALQCPSPTNWPLEDLEIPLSHFTWPVQGTNNDTLRYATKPRFYAEEEYHREEQGSRIPTHVFSTSKGTITAFEIKTPGSAQGS</sequence>
<comment type="caution">
    <text evidence="2">The sequence shown here is derived from an EMBL/GenBank/DDBJ whole genome shotgun (WGS) entry which is preliminary data.</text>
</comment>
<evidence type="ECO:0000256" key="1">
    <source>
        <dbReference type="SAM" id="MobiDB-lite"/>
    </source>
</evidence>
<feature type="region of interest" description="Disordered" evidence="1">
    <location>
        <begin position="113"/>
        <end position="134"/>
    </location>
</feature>